<dbReference type="InterPro" id="IPR036388">
    <property type="entry name" value="WH-like_DNA-bd_sf"/>
</dbReference>
<evidence type="ECO:0000259" key="5">
    <source>
        <dbReference type="PROSITE" id="PS51755"/>
    </source>
</evidence>
<sequence>MLNENKELSTEDIFNRVWKNDEDANPEVFWVYVSYLRQKLRSIGSTVKIEGEKGGSYELVK</sequence>
<evidence type="ECO:0000256" key="4">
    <source>
        <dbReference type="PROSITE-ProRule" id="PRU01091"/>
    </source>
</evidence>
<reference evidence="7" key="2">
    <citation type="submission" date="2024-01" db="EMBL/GenBank/DDBJ databases">
        <title>Draft genome sequence of Lactobacillus amylovorus strain TKL145.</title>
        <authorList>
            <person name="Tohno M."/>
            <person name="Tanizawa Y."/>
        </authorList>
    </citation>
    <scope>NUCLEOTIDE SEQUENCE [LARGE SCALE GENOMIC DNA]</scope>
    <source>
        <strain evidence="7">TKL145</strain>
    </source>
</reference>
<dbReference type="Gene3D" id="1.10.10.10">
    <property type="entry name" value="Winged helix-like DNA-binding domain superfamily/Winged helix DNA-binding domain"/>
    <property type="match status" value="1"/>
</dbReference>
<feature type="DNA-binding region" description="OmpR/PhoB-type" evidence="4">
    <location>
        <begin position="1"/>
        <end position="61"/>
    </location>
</feature>
<reference evidence="6 7" key="1">
    <citation type="journal article" date="2024" name="Int. J. Syst. Evol. Microbiol.">
        <title>Proposal of Lactobacillus amylovorus subsp. animalis subsp. nov. and an emended description of Lactobacillus amylovorus.</title>
        <authorList>
            <person name="Yamane K."/>
            <person name="Tanizawa Y."/>
            <person name="Kobayashi H."/>
            <person name="Kamizono T."/>
            <person name="Kojima Y."/>
            <person name="Takagi H."/>
            <person name="Tohno M."/>
        </authorList>
    </citation>
    <scope>NUCLEOTIDE SEQUENCE [LARGE SCALE GENOMIC DNA]</scope>
    <source>
        <strain evidence="6 7">TKL145</strain>
    </source>
</reference>
<evidence type="ECO:0000256" key="1">
    <source>
        <dbReference type="ARBA" id="ARBA00023015"/>
    </source>
</evidence>
<protein>
    <recommendedName>
        <fullName evidence="5">OmpR/PhoB-type domain-containing protein</fullName>
    </recommendedName>
</protein>
<dbReference type="Pfam" id="PF00486">
    <property type="entry name" value="Trans_reg_C"/>
    <property type="match status" value="1"/>
</dbReference>
<keyword evidence="3" id="KW-0804">Transcription</keyword>
<evidence type="ECO:0000313" key="7">
    <source>
        <dbReference type="Proteomes" id="UP001437574"/>
    </source>
</evidence>
<accession>A0ABC9VPX6</accession>
<comment type="caution">
    <text evidence="6">The sequence shown here is derived from an EMBL/GenBank/DDBJ whole genome shotgun (WGS) entry which is preliminary data.</text>
</comment>
<gene>
    <name evidence="6" type="ORF">LATKL145_19390</name>
</gene>
<keyword evidence="1" id="KW-0805">Transcription regulation</keyword>
<keyword evidence="2 4" id="KW-0238">DNA-binding</keyword>
<dbReference type="InterPro" id="IPR016032">
    <property type="entry name" value="Sig_transdc_resp-reg_C-effctor"/>
</dbReference>
<name>A0ABC9VPX6_LACAM</name>
<feature type="domain" description="OmpR/PhoB-type" evidence="5">
    <location>
        <begin position="1"/>
        <end position="61"/>
    </location>
</feature>
<dbReference type="EMBL" id="BAAAAK010000039">
    <property type="protein sequence ID" value="GAA0043524.1"/>
    <property type="molecule type" value="Genomic_DNA"/>
</dbReference>
<evidence type="ECO:0000256" key="3">
    <source>
        <dbReference type="ARBA" id="ARBA00023163"/>
    </source>
</evidence>
<dbReference type="Proteomes" id="UP001437574">
    <property type="component" value="Unassembled WGS sequence"/>
</dbReference>
<dbReference type="PROSITE" id="PS51755">
    <property type="entry name" value="OMPR_PHOB"/>
    <property type="match status" value="1"/>
</dbReference>
<proteinExistence type="predicted"/>
<dbReference type="InterPro" id="IPR001867">
    <property type="entry name" value="OmpR/PhoB-type_DNA-bd"/>
</dbReference>
<organism evidence="6 7">
    <name type="scientific">Lactobacillus amylovorus subsp. animalium</name>
    <dbReference type="NCBI Taxonomy" id="3378536"/>
    <lineage>
        <taxon>Bacteria</taxon>
        <taxon>Bacillati</taxon>
        <taxon>Bacillota</taxon>
        <taxon>Bacilli</taxon>
        <taxon>Lactobacillales</taxon>
        <taxon>Lactobacillaceae</taxon>
        <taxon>Lactobacillus</taxon>
    </lineage>
</organism>
<dbReference type="AlphaFoldDB" id="A0ABC9VPX6"/>
<evidence type="ECO:0000313" key="6">
    <source>
        <dbReference type="EMBL" id="GAA0043524.1"/>
    </source>
</evidence>
<dbReference type="GO" id="GO:0003677">
    <property type="term" value="F:DNA binding"/>
    <property type="evidence" value="ECO:0007669"/>
    <property type="project" value="UniProtKB-UniRule"/>
</dbReference>
<dbReference type="SUPFAM" id="SSF46894">
    <property type="entry name" value="C-terminal effector domain of the bipartite response regulators"/>
    <property type="match status" value="1"/>
</dbReference>
<evidence type="ECO:0000256" key="2">
    <source>
        <dbReference type="ARBA" id="ARBA00023125"/>
    </source>
</evidence>